<feature type="region of interest" description="Disordered" evidence="1">
    <location>
        <begin position="63"/>
        <end position="83"/>
    </location>
</feature>
<dbReference type="EMBL" id="MCFJ01000006">
    <property type="protein sequence ID" value="ORY65317.1"/>
    <property type="molecule type" value="Genomic_DNA"/>
</dbReference>
<comment type="caution">
    <text evidence="2">The sequence shown here is derived from an EMBL/GenBank/DDBJ whole genome shotgun (WGS) entry which is preliminary data.</text>
</comment>
<feature type="compositionally biased region" description="Polar residues" evidence="1">
    <location>
        <begin position="63"/>
        <end position="75"/>
    </location>
</feature>
<reference evidence="2 3" key="1">
    <citation type="submission" date="2016-07" db="EMBL/GenBank/DDBJ databases">
        <title>Pervasive Adenine N6-methylation of Active Genes in Fungi.</title>
        <authorList>
            <consortium name="DOE Joint Genome Institute"/>
            <person name="Mondo S.J."/>
            <person name="Dannebaum R.O."/>
            <person name="Kuo R.C."/>
            <person name="Labutti K."/>
            <person name="Haridas S."/>
            <person name="Kuo A."/>
            <person name="Salamov A."/>
            <person name="Ahrendt S.R."/>
            <person name="Lipzen A."/>
            <person name="Sullivan W."/>
            <person name="Andreopoulos W.B."/>
            <person name="Clum A."/>
            <person name="Lindquist E."/>
            <person name="Daum C."/>
            <person name="Ramamoorthy G.K."/>
            <person name="Gryganskyi A."/>
            <person name="Culley D."/>
            <person name="Magnuson J.K."/>
            <person name="James T.Y."/>
            <person name="O'Malley M.A."/>
            <person name="Stajich J.E."/>
            <person name="Spatafora J.W."/>
            <person name="Visel A."/>
            <person name="Grigoriev I.V."/>
        </authorList>
    </citation>
    <scope>NUCLEOTIDE SEQUENCE [LARGE SCALE GENOMIC DNA]</scope>
    <source>
        <strain evidence="2 3">CBS 129021</strain>
    </source>
</reference>
<name>A0A1Y2E1I0_9PEZI</name>
<evidence type="ECO:0000256" key="1">
    <source>
        <dbReference type="SAM" id="MobiDB-lite"/>
    </source>
</evidence>
<feature type="region of interest" description="Disordered" evidence="1">
    <location>
        <begin position="1"/>
        <end position="26"/>
    </location>
</feature>
<keyword evidence="3" id="KW-1185">Reference proteome</keyword>
<feature type="compositionally biased region" description="Basic residues" evidence="1">
    <location>
        <begin position="1"/>
        <end position="11"/>
    </location>
</feature>
<protein>
    <submittedName>
        <fullName evidence="2">Uncharacterized protein</fullName>
    </submittedName>
</protein>
<evidence type="ECO:0000313" key="3">
    <source>
        <dbReference type="Proteomes" id="UP000193689"/>
    </source>
</evidence>
<dbReference type="AlphaFoldDB" id="A0A1Y2E1I0"/>
<proteinExistence type="predicted"/>
<dbReference type="Proteomes" id="UP000193689">
    <property type="component" value="Unassembled WGS sequence"/>
</dbReference>
<gene>
    <name evidence="2" type="ORF">BCR38DRAFT_195189</name>
</gene>
<sequence>MGRNTAAHRRWGQSVERPLNGDGATDTALAPARRKRLIDWGAGGGREKKTIAVQRASISDGSRQVGRVQSASGTNWAAGVPGSGGARARARAARASVQGRGQGVSVRVKCVQCKCNWALWYLELPGNKSCKDCGAPVFGEARGLAANQEYFLPCHYLHVVHGMPLYASRARYVGHVTTGGERLLPTRLIA</sequence>
<accession>A0A1Y2E1I0</accession>
<dbReference type="InParanoid" id="A0A1Y2E1I0"/>
<dbReference type="GeneID" id="63770251"/>
<dbReference type="RefSeq" id="XP_040716469.1">
    <property type="nucleotide sequence ID" value="XM_040854039.1"/>
</dbReference>
<organism evidence="2 3">
    <name type="scientific">Pseudomassariella vexata</name>
    <dbReference type="NCBI Taxonomy" id="1141098"/>
    <lineage>
        <taxon>Eukaryota</taxon>
        <taxon>Fungi</taxon>
        <taxon>Dikarya</taxon>
        <taxon>Ascomycota</taxon>
        <taxon>Pezizomycotina</taxon>
        <taxon>Sordariomycetes</taxon>
        <taxon>Xylariomycetidae</taxon>
        <taxon>Amphisphaeriales</taxon>
        <taxon>Pseudomassariaceae</taxon>
        <taxon>Pseudomassariella</taxon>
    </lineage>
</organism>
<evidence type="ECO:0000313" key="2">
    <source>
        <dbReference type="EMBL" id="ORY65317.1"/>
    </source>
</evidence>